<name>A0A8E2JBJ7_9PEZI</name>
<gene>
    <name evidence="2" type="ORF">K432DRAFT_385357</name>
</gene>
<evidence type="ECO:0000259" key="1">
    <source>
        <dbReference type="Pfam" id="PF13577"/>
    </source>
</evidence>
<dbReference type="Pfam" id="PF13577">
    <property type="entry name" value="SnoaL_4"/>
    <property type="match status" value="1"/>
</dbReference>
<dbReference type="InterPro" id="IPR032710">
    <property type="entry name" value="NTF2-like_dom_sf"/>
</dbReference>
<evidence type="ECO:0000313" key="3">
    <source>
        <dbReference type="Proteomes" id="UP000250266"/>
    </source>
</evidence>
<protein>
    <recommendedName>
        <fullName evidence="1">SnoaL-like domain-containing protein</fullName>
    </recommendedName>
</protein>
<dbReference type="Proteomes" id="UP000250266">
    <property type="component" value="Unassembled WGS sequence"/>
</dbReference>
<dbReference type="SUPFAM" id="SSF54427">
    <property type="entry name" value="NTF2-like"/>
    <property type="match status" value="1"/>
</dbReference>
<reference evidence="2 3" key="1">
    <citation type="journal article" date="2016" name="Nat. Commun.">
        <title>Ectomycorrhizal ecology is imprinted in the genome of the dominant symbiotic fungus Cenococcum geophilum.</title>
        <authorList>
            <consortium name="DOE Joint Genome Institute"/>
            <person name="Peter M."/>
            <person name="Kohler A."/>
            <person name="Ohm R.A."/>
            <person name="Kuo A."/>
            <person name="Krutzmann J."/>
            <person name="Morin E."/>
            <person name="Arend M."/>
            <person name="Barry K.W."/>
            <person name="Binder M."/>
            <person name="Choi C."/>
            <person name="Clum A."/>
            <person name="Copeland A."/>
            <person name="Grisel N."/>
            <person name="Haridas S."/>
            <person name="Kipfer T."/>
            <person name="LaButti K."/>
            <person name="Lindquist E."/>
            <person name="Lipzen A."/>
            <person name="Maire R."/>
            <person name="Meier B."/>
            <person name="Mihaltcheva S."/>
            <person name="Molinier V."/>
            <person name="Murat C."/>
            <person name="Poggeler S."/>
            <person name="Quandt C.A."/>
            <person name="Sperisen C."/>
            <person name="Tritt A."/>
            <person name="Tisserant E."/>
            <person name="Crous P.W."/>
            <person name="Henrissat B."/>
            <person name="Nehls U."/>
            <person name="Egli S."/>
            <person name="Spatafora J.W."/>
            <person name="Grigoriev I.V."/>
            <person name="Martin F.M."/>
        </authorList>
    </citation>
    <scope>NUCLEOTIDE SEQUENCE [LARGE SCALE GENOMIC DNA]</scope>
    <source>
        <strain evidence="2 3">CBS 459.81</strain>
    </source>
</reference>
<organism evidence="2 3">
    <name type="scientific">Lepidopterella palustris CBS 459.81</name>
    <dbReference type="NCBI Taxonomy" id="1314670"/>
    <lineage>
        <taxon>Eukaryota</taxon>
        <taxon>Fungi</taxon>
        <taxon>Dikarya</taxon>
        <taxon>Ascomycota</taxon>
        <taxon>Pezizomycotina</taxon>
        <taxon>Dothideomycetes</taxon>
        <taxon>Pleosporomycetidae</taxon>
        <taxon>Mytilinidiales</taxon>
        <taxon>Argynnaceae</taxon>
        <taxon>Lepidopterella</taxon>
    </lineage>
</organism>
<dbReference type="AlphaFoldDB" id="A0A8E2JBJ7"/>
<keyword evidence="3" id="KW-1185">Reference proteome</keyword>
<dbReference type="Gene3D" id="3.10.450.50">
    <property type="match status" value="1"/>
</dbReference>
<accession>A0A8E2JBJ7</accession>
<sequence>MPPHPINPIDYFAIQNVLSRYCIALDTKDFDLLSEVFTPNVDAKYPFPGGDMKGLEAVQSTIRGRLGRIATQHCLTTQVIAFNDSRSASATTYFTGSHFGQGEYEGQVLTAHGKYVDELICLEGQSEGMPGASGNWMVRKRTVIFMARIGDEAVMGGK</sequence>
<dbReference type="CDD" id="cd00531">
    <property type="entry name" value="NTF2_like"/>
    <property type="match status" value="1"/>
</dbReference>
<dbReference type="EMBL" id="KV745199">
    <property type="protein sequence ID" value="OCK76565.1"/>
    <property type="molecule type" value="Genomic_DNA"/>
</dbReference>
<dbReference type="OrthoDB" id="2148716at2759"/>
<proteinExistence type="predicted"/>
<dbReference type="InterPro" id="IPR037401">
    <property type="entry name" value="SnoaL-like"/>
</dbReference>
<feature type="domain" description="SnoaL-like" evidence="1">
    <location>
        <begin position="10"/>
        <end position="141"/>
    </location>
</feature>
<evidence type="ECO:0000313" key="2">
    <source>
        <dbReference type="EMBL" id="OCK76565.1"/>
    </source>
</evidence>